<evidence type="ECO:0000256" key="2">
    <source>
        <dbReference type="ARBA" id="ARBA00022679"/>
    </source>
</evidence>
<comment type="caution">
    <text evidence="5">The sequence shown here is derived from an EMBL/GenBank/DDBJ whole genome shotgun (WGS) entry which is preliminary data.</text>
</comment>
<evidence type="ECO:0000256" key="1">
    <source>
        <dbReference type="ARBA" id="ARBA00022603"/>
    </source>
</evidence>
<dbReference type="InterPro" id="IPR041698">
    <property type="entry name" value="Methyltransf_25"/>
</dbReference>
<dbReference type="InterPro" id="IPR050508">
    <property type="entry name" value="Methyltransf_Superfamily"/>
</dbReference>
<dbReference type="EMBL" id="WTVM01000041">
    <property type="protein sequence ID" value="NMG03060.1"/>
    <property type="molecule type" value="Genomic_DNA"/>
</dbReference>
<organism evidence="5 6">
    <name type="scientific">Azoarcus taiwanensis</name>
    <dbReference type="NCBI Taxonomy" id="666964"/>
    <lineage>
        <taxon>Bacteria</taxon>
        <taxon>Pseudomonadati</taxon>
        <taxon>Pseudomonadota</taxon>
        <taxon>Betaproteobacteria</taxon>
        <taxon>Rhodocyclales</taxon>
        <taxon>Zoogloeaceae</taxon>
        <taxon>Azoarcus</taxon>
    </lineage>
</organism>
<protein>
    <submittedName>
        <fullName evidence="5">Methyltransferase domain-containing protein</fullName>
    </submittedName>
</protein>
<dbReference type="GO" id="GO:0032259">
    <property type="term" value="P:methylation"/>
    <property type="evidence" value="ECO:0007669"/>
    <property type="project" value="UniProtKB-KW"/>
</dbReference>
<dbReference type="PANTHER" id="PTHR42912">
    <property type="entry name" value="METHYLTRANSFERASE"/>
    <property type="match status" value="1"/>
</dbReference>
<dbReference type="Gene3D" id="3.40.50.150">
    <property type="entry name" value="Vaccinia Virus protein VP39"/>
    <property type="match status" value="1"/>
</dbReference>
<dbReference type="GO" id="GO:0008168">
    <property type="term" value="F:methyltransferase activity"/>
    <property type="evidence" value="ECO:0007669"/>
    <property type="project" value="UniProtKB-KW"/>
</dbReference>
<keyword evidence="1 5" id="KW-0489">Methyltransferase</keyword>
<dbReference type="AlphaFoldDB" id="A0A972FE56"/>
<evidence type="ECO:0000259" key="4">
    <source>
        <dbReference type="Pfam" id="PF13649"/>
    </source>
</evidence>
<keyword evidence="6" id="KW-1185">Reference proteome</keyword>
<dbReference type="SUPFAM" id="SSF53335">
    <property type="entry name" value="S-adenosyl-L-methionine-dependent methyltransferases"/>
    <property type="match status" value="1"/>
</dbReference>
<evidence type="ECO:0000256" key="3">
    <source>
        <dbReference type="ARBA" id="ARBA00022691"/>
    </source>
</evidence>
<evidence type="ECO:0000313" key="5">
    <source>
        <dbReference type="EMBL" id="NMG03060.1"/>
    </source>
</evidence>
<gene>
    <name evidence="5" type="ORF">GPA21_08740</name>
</gene>
<dbReference type="PROSITE" id="PS01184">
    <property type="entry name" value="UBIE_2"/>
    <property type="match status" value="1"/>
</dbReference>
<reference evidence="5" key="1">
    <citation type="submission" date="2019-12" db="EMBL/GenBank/DDBJ databases">
        <title>Comparative genomics gives insights into the taxonomy of the Azoarcus-Aromatoleum group and reveals separate origins of nif in the plant-associated Azoarcus and non-plant-associated Aromatoleum sub-groups.</title>
        <authorList>
            <person name="Lafos M."/>
            <person name="Maluk M."/>
            <person name="Batista M."/>
            <person name="Junghare M."/>
            <person name="Carmona M."/>
            <person name="Faoro H."/>
            <person name="Cruz L.M."/>
            <person name="Battistoni F."/>
            <person name="De Souza E."/>
            <person name="Pedrosa F."/>
            <person name="Chen W.-M."/>
            <person name="Poole P.S."/>
            <person name="Dixon R.A."/>
            <person name="James E.K."/>
        </authorList>
    </citation>
    <scope>NUCLEOTIDE SEQUENCE</scope>
    <source>
        <strain evidence="5">NSC3</strain>
    </source>
</reference>
<keyword evidence="2" id="KW-0808">Transferase</keyword>
<dbReference type="CDD" id="cd02440">
    <property type="entry name" value="AdoMet_MTases"/>
    <property type="match status" value="1"/>
</dbReference>
<name>A0A972FE56_9RHOO</name>
<dbReference type="InterPro" id="IPR023576">
    <property type="entry name" value="UbiE/COQ5_MeTrFase_CS"/>
</dbReference>
<dbReference type="Proteomes" id="UP000599523">
    <property type="component" value="Unassembled WGS sequence"/>
</dbReference>
<evidence type="ECO:0000313" key="6">
    <source>
        <dbReference type="Proteomes" id="UP000599523"/>
    </source>
</evidence>
<feature type="domain" description="Methyltransferase" evidence="4">
    <location>
        <begin position="51"/>
        <end position="147"/>
    </location>
</feature>
<accession>A0A972FE56</accession>
<sequence length="221" mass="24486">MSQVDDQKYVPALGFRWLTPAYDAVVASTTRERTFKSALIEQASFAPGQRVLDLACGTGTLAVWTKQRYPELDLTGIDGDREILSMAARKAEQAGVAIRFDHGLSYALPYPDAQFDRVVSSLFFHHLNWSDKMRTAAELFRVLRPGGELHVADWGRASGPLMRAAFFAIQVLDGFENTRDNVSGRLVELFSGAGFAAVREQRRYATVFGTMALYSAEKPAV</sequence>
<dbReference type="PANTHER" id="PTHR42912:SF80">
    <property type="entry name" value="METHYLTRANSFERASE DOMAIN-CONTAINING PROTEIN"/>
    <property type="match status" value="1"/>
</dbReference>
<keyword evidence="3" id="KW-0949">S-adenosyl-L-methionine</keyword>
<dbReference type="Pfam" id="PF13649">
    <property type="entry name" value="Methyltransf_25"/>
    <property type="match status" value="1"/>
</dbReference>
<dbReference type="InterPro" id="IPR029063">
    <property type="entry name" value="SAM-dependent_MTases_sf"/>
</dbReference>
<proteinExistence type="predicted"/>